<evidence type="ECO:0000313" key="10">
    <source>
        <dbReference type="EMBL" id="QEC61594.1"/>
    </source>
</evidence>
<dbReference type="NCBIfam" id="TIGR04056">
    <property type="entry name" value="OMP_RagA_SusC"/>
    <property type="match status" value="1"/>
</dbReference>
<evidence type="ECO:0000256" key="5">
    <source>
        <dbReference type="ARBA" id="ARBA00023136"/>
    </source>
</evidence>
<keyword evidence="5 7" id="KW-0472">Membrane</keyword>
<organism evidence="10 11">
    <name type="scientific">Mucilaginibacter ginsenosidivorans</name>
    <dbReference type="NCBI Taxonomy" id="398053"/>
    <lineage>
        <taxon>Bacteria</taxon>
        <taxon>Pseudomonadati</taxon>
        <taxon>Bacteroidota</taxon>
        <taxon>Sphingobacteriia</taxon>
        <taxon>Sphingobacteriales</taxon>
        <taxon>Sphingobacteriaceae</taxon>
        <taxon>Mucilaginibacter</taxon>
    </lineage>
</organism>
<keyword evidence="11" id="KW-1185">Reference proteome</keyword>
<comment type="similarity">
    <text evidence="7">Belongs to the TonB-dependent receptor family.</text>
</comment>
<evidence type="ECO:0000256" key="4">
    <source>
        <dbReference type="ARBA" id="ARBA00022692"/>
    </source>
</evidence>
<evidence type="ECO:0000256" key="7">
    <source>
        <dbReference type="PROSITE-ProRule" id="PRU01360"/>
    </source>
</evidence>
<evidence type="ECO:0000256" key="8">
    <source>
        <dbReference type="SAM" id="SignalP"/>
    </source>
</evidence>
<evidence type="ECO:0000256" key="6">
    <source>
        <dbReference type="ARBA" id="ARBA00023237"/>
    </source>
</evidence>
<name>A0A5B8URC8_9SPHI</name>
<keyword evidence="4 7" id="KW-0812">Transmembrane</keyword>
<keyword evidence="3 7" id="KW-1134">Transmembrane beta strand</keyword>
<evidence type="ECO:0000256" key="2">
    <source>
        <dbReference type="ARBA" id="ARBA00022448"/>
    </source>
</evidence>
<dbReference type="Proteomes" id="UP000321479">
    <property type="component" value="Chromosome"/>
</dbReference>
<evidence type="ECO:0000256" key="3">
    <source>
        <dbReference type="ARBA" id="ARBA00022452"/>
    </source>
</evidence>
<dbReference type="SUPFAM" id="SSF56935">
    <property type="entry name" value="Porins"/>
    <property type="match status" value="1"/>
</dbReference>
<gene>
    <name evidence="10" type="ORF">FRZ54_03005</name>
</gene>
<dbReference type="OrthoDB" id="9768177at2"/>
<dbReference type="GO" id="GO:0009279">
    <property type="term" value="C:cell outer membrane"/>
    <property type="evidence" value="ECO:0007669"/>
    <property type="project" value="UniProtKB-SubCell"/>
</dbReference>
<proteinExistence type="inferred from homology"/>
<feature type="domain" description="TonB-dependent receptor plug" evidence="9">
    <location>
        <begin position="118"/>
        <end position="225"/>
    </location>
</feature>
<evidence type="ECO:0000256" key="1">
    <source>
        <dbReference type="ARBA" id="ARBA00004571"/>
    </source>
</evidence>
<dbReference type="InterPro" id="IPR012910">
    <property type="entry name" value="Plug_dom"/>
</dbReference>
<dbReference type="InterPro" id="IPR039426">
    <property type="entry name" value="TonB-dep_rcpt-like"/>
</dbReference>
<dbReference type="InterPro" id="IPR008969">
    <property type="entry name" value="CarboxyPept-like_regulatory"/>
</dbReference>
<comment type="subcellular location">
    <subcellularLocation>
        <location evidence="1 7">Cell outer membrane</location>
        <topology evidence="1 7">Multi-pass membrane protein</topology>
    </subcellularLocation>
</comment>
<dbReference type="Gene3D" id="2.170.130.10">
    <property type="entry name" value="TonB-dependent receptor, plug domain"/>
    <property type="match status" value="1"/>
</dbReference>
<dbReference type="EMBL" id="CP042436">
    <property type="protein sequence ID" value="QEC61594.1"/>
    <property type="molecule type" value="Genomic_DNA"/>
</dbReference>
<keyword evidence="2 7" id="KW-0813">Transport</keyword>
<evidence type="ECO:0000313" key="11">
    <source>
        <dbReference type="Proteomes" id="UP000321479"/>
    </source>
</evidence>
<dbReference type="PROSITE" id="PS52016">
    <property type="entry name" value="TONB_DEPENDENT_REC_3"/>
    <property type="match status" value="1"/>
</dbReference>
<dbReference type="InterPro" id="IPR036942">
    <property type="entry name" value="Beta-barrel_TonB_sf"/>
</dbReference>
<dbReference type="Pfam" id="PF13715">
    <property type="entry name" value="CarbopepD_reg_2"/>
    <property type="match status" value="1"/>
</dbReference>
<feature type="signal peptide" evidence="8">
    <location>
        <begin position="1"/>
        <end position="21"/>
    </location>
</feature>
<keyword evidence="6 7" id="KW-0998">Cell outer membrane</keyword>
<dbReference type="InterPro" id="IPR037066">
    <property type="entry name" value="Plug_dom_sf"/>
</dbReference>
<reference evidence="10 11" key="1">
    <citation type="journal article" date="2017" name="Curr. Microbiol.">
        <title>Mucilaginibacter ginsenosidivorans sp. nov., Isolated from Soil of Ginseng Field.</title>
        <authorList>
            <person name="Kim M.M."/>
            <person name="Siddiqi M.Z."/>
            <person name="Im W.T."/>
        </authorList>
    </citation>
    <scope>NUCLEOTIDE SEQUENCE [LARGE SCALE GENOMIC DNA]</scope>
    <source>
        <strain evidence="10 11">Gsoil 3017</strain>
    </source>
</reference>
<protein>
    <submittedName>
        <fullName evidence="10">SusC/RagA family TonB-linked outer membrane protein</fullName>
    </submittedName>
</protein>
<dbReference type="SUPFAM" id="SSF49464">
    <property type="entry name" value="Carboxypeptidase regulatory domain-like"/>
    <property type="match status" value="1"/>
</dbReference>
<keyword evidence="8" id="KW-0732">Signal</keyword>
<sequence>MKKLLLVSLCFLMLCVTQVFAQNRTITGTVTAKEDGLPIPGATVKVKNSTVVTVSNSAGKYSLSVPPGSSIQVSFVGYTTQTIAVGNQSTINVVLVSSANQLGEVVVTTSLGIRHQAKELGYAAATITPKELTQTNVTNVAQGLTGKVAGLGIFTLDNGVDPQISINLRGFRSLEGNNGALIVVDGVPVPSQTIGALNPNDIADVTILKGAGAAALYGSQASNGAILITSKRGTNDGKPVITYQNSFQLEKVAFYPKLQNSFGPFGGEPNYIDPITGASQYVPYENQLYGPRFDGSTVQVGAPLDSAAGFLGATHDGRIITATYSALKTNPIKQFFQTGYTEQNDISYQQGDAKNSFYMSAQNAYRTTVVPDDKNIKDAFSVRGHRTYGIFSADYSVSYTKTTVSTYLHNNNIFGIPGSFVTNAGAADLYSSILQWPAFLNIKNYSDPDSDIGNASNFYDAYAINPYWILKHARDNYVRDQILSQIKLKLEPTDWLSASYQISDNFGNFRDRITKQEVDFTPYGINDYWGAGNTASGFTSGKSLGSVYDYFTYGDGTINNPDRIEGDAVIDLHHTFFKDFKTELIVGNTIYQTFQKGQFTGSNQLLIKDLYNINYIGGLIQAAEFEVRQRQIAYFADLNVSYKGWLNLEATFRNEQDSRLAKAQRSFNYPSVKLSFVPTDAFAALRDNKILSFAKIYGSVSQVGNINIGAYQINNNYLLAGGFPYGSLGGLVASTTNFSSSLKPELTREIEVGGEVGLFNNRLYFNYSHYQQRDKNQTVYIGTSITTGYNSTLINIGETQSTGNELQVKGDILTQAANHFGFTMEVNFSQNESKVVSLLPGVNQLSLGNNQYAIVGQPFPLLRGTDFLRDGQGHVVVSGTTGYPIQNSGVLTTFGRTTPEYVFSVHPTFSYKFVSLSGLFEYRGGDVVFNQIGGTMTFAGSSYQSASAGRQPFIYPNSVIQTSPGVYTPNTNVNVVNGNYGFWQGSSFPSTNSPFVSSGAFWKLREINLAFRLDQFVKQSKFIKGATFALTGRNLFIWVPKSNPWTDPEFSNGGANGNTPGVNNVNQLPGTRIFGADLKLTF</sequence>
<feature type="chain" id="PRO_5023125069" evidence="8">
    <location>
        <begin position="22"/>
        <end position="1082"/>
    </location>
</feature>
<dbReference type="InterPro" id="IPR023996">
    <property type="entry name" value="TonB-dep_OMP_SusC/RagA"/>
</dbReference>
<accession>A0A5B8URC8</accession>
<evidence type="ECO:0000259" key="9">
    <source>
        <dbReference type="Pfam" id="PF07715"/>
    </source>
</evidence>
<dbReference type="Pfam" id="PF07715">
    <property type="entry name" value="Plug"/>
    <property type="match status" value="1"/>
</dbReference>
<dbReference type="RefSeq" id="WP_147030171.1">
    <property type="nucleotide sequence ID" value="NZ_CP042436.1"/>
</dbReference>
<dbReference type="AlphaFoldDB" id="A0A5B8URC8"/>
<dbReference type="KEGG" id="mgin:FRZ54_03005"/>
<dbReference type="Gene3D" id="2.60.40.1120">
    <property type="entry name" value="Carboxypeptidase-like, regulatory domain"/>
    <property type="match status" value="1"/>
</dbReference>
<dbReference type="Gene3D" id="2.40.170.20">
    <property type="entry name" value="TonB-dependent receptor, beta-barrel domain"/>
    <property type="match status" value="1"/>
</dbReference>